<feature type="transmembrane region" description="Helical" evidence="6">
    <location>
        <begin position="302"/>
        <end position="322"/>
    </location>
</feature>
<feature type="transmembrane region" description="Helical" evidence="6">
    <location>
        <begin position="471"/>
        <end position="494"/>
    </location>
</feature>
<dbReference type="Proteomes" id="UP000036947">
    <property type="component" value="Unassembled WGS sequence"/>
</dbReference>
<feature type="transmembrane region" description="Helical" evidence="6">
    <location>
        <begin position="266"/>
        <end position="290"/>
    </location>
</feature>
<dbReference type="PANTHER" id="PTHR23501:SF107">
    <property type="entry name" value="TRANSPORTER, PUTATIVE (AFU_ORTHOLOGUE AFUA_7G04730)-RELATED"/>
    <property type="match status" value="1"/>
</dbReference>
<evidence type="ECO:0000313" key="7">
    <source>
        <dbReference type="EMBL" id="KND88798.1"/>
    </source>
</evidence>
<keyword evidence="8" id="KW-1185">Reference proteome</keyword>
<accession>A0A0L0N3V0</accession>
<evidence type="ECO:0000256" key="4">
    <source>
        <dbReference type="ARBA" id="ARBA00023136"/>
    </source>
</evidence>
<dbReference type="GO" id="GO:0005886">
    <property type="term" value="C:plasma membrane"/>
    <property type="evidence" value="ECO:0007669"/>
    <property type="project" value="TreeGrafter"/>
</dbReference>
<dbReference type="SUPFAM" id="SSF103473">
    <property type="entry name" value="MFS general substrate transporter"/>
    <property type="match status" value="1"/>
</dbReference>
<comment type="caution">
    <text evidence="7">The sequence shown here is derived from an EMBL/GenBank/DDBJ whole genome shotgun (WGS) entry which is preliminary data.</text>
</comment>
<comment type="subcellular location">
    <subcellularLocation>
        <location evidence="1">Membrane</location>
        <topology evidence="1">Multi-pass membrane protein</topology>
    </subcellularLocation>
</comment>
<feature type="transmembrane region" description="Helical" evidence="6">
    <location>
        <begin position="548"/>
        <end position="566"/>
    </location>
</feature>
<dbReference type="STRING" id="1163406.A0A0L0N3V0"/>
<keyword evidence="4 6" id="KW-0472">Membrane</keyword>
<feature type="transmembrane region" description="Helical" evidence="6">
    <location>
        <begin position="433"/>
        <end position="459"/>
    </location>
</feature>
<feature type="transmembrane region" description="Helical" evidence="6">
    <location>
        <begin position="407"/>
        <end position="427"/>
    </location>
</feature>
<evidence type="ECO:0000256" key="5">
    <source>
        <dbReference type="SAM" id="MobiDB-lite"/>
    </source>
</evidence>
<dbReference type="AlphaFoldDB" id="A0A0L0N3V0"/>
<evidence type="ECO:0000313" key="8">
    <source>
        <dbReference type="Proteomes" id="UP000036947"/>
    </source>
</evidence>
<protein>
    <submittedName>
        <fullName evidence="7">Siderophore iron transporter mirB</fullName>
    </submittedName>
</protein>
<dbReference type="PANTHER" id="PTHR23501">
    <property type="entry name" value="MAJOR FACILITATOR SUPERFAMILY"/>
    <property type="match status" value="1"/>
</dbReference>
<keyword evidence="2 6" id="KW-0812">Transmembrane</keyword>
<feature type="transmembrane region" description="Helical" evidence="6">
    <location>
        <begin position="342"/>
        <end position="362"/>
    </location>
</feature>
<evidence type="ECO:0000256" key="6">
    <source>
        <dbReference type="SAM" id="Phobius"/>
    </source>
</evidence>
<proteinExistence type="predicted"/>
<evidence type="ECO:0000256" key="3">
    <source>
        <dbReference type="ARBA" id="ARBA00022989"/>
    </source>
</evidence>
<keyword evidence="3 6" id="KW-1133">Transmembrane helix</keyword>
<dbReference type="Gene3D" id="1.20.1250.20">
    <property type="entry name" value="MFS general substrate transporter like domains"/>
    <property type="match status" value="2"/>
</dbReference>
<feature type="transmembrane region" description="Helical" evidence="6">
    <location>
        <begin position="62"/>
        <end position="80"/>
    </location>
</feature>
<gene>
    <name evidence="7" type="ORF">TOPH_06572</name>
</gene>
<dbReference type="OrthoDB" id="4078873at2759"/>
<feature type="transmembrane region" description="Helical" evidence="6">
    <location>
        <begin position="219"/>
        <end position="241"/>
    </location>
</feature>
<dbReference type="InterPro" id="IPR036259">
    <property type="entry name" value="MFS_trans_sf"/>
</dbReference>
<name>A0A0L0N3V0_TOLOC</name>
<organism evidence="7 8">
    <name type="scientific">Tolypocladium ophioglossoides (strain CBS 100239)</name>
    <name type="common">Snaketongue truffleclub</name>
    <name type="synonym">Elaphocordyceps ophioglossoides</name>
    <dbReference type="NCBI Taxonomy" id="1163406"/>
    <lineage>
        <taxon>Eukaryota</taxon>
        <taxon>Fungi</taxon>
        <taxon>Dikarya</taxon>
        <taxon>Ascomycota</taxon>
        <taxon>Pezizomycotina</taxon>
        <taxon>Sordariomycetes</taxon>
        <taxon>Hypocreomycetidae</taxon>
        <taxon>Hypocreales</taxon>
        <taxon>Ophiocordycipitaceae</taxon>
        <taxon>Tolypocladium</taxon>
    </lineage>
</organism>
<feature type="region of interest" description="Disordered" evidence="5">
    <location>
        <begin position="1"/>
        <end position="44"/>
    </location>
</feature>
<dbReference type="EMBL" id="LFRF01000023">
    <property type="protein sequence ID" value="KND88798.1"/>
    <property type="molecule type" value="Genomic_DNA"/>
</dbReference>
<evidence type="ECO:0000256" key="1">
    <source>
        <dbReference type="ARBA" id="ARBA00004141"/>
    </source>
</evidence>
<dbReference type="GO" id="GO:0022857">
    <property type="term" value="F:transmembrane transporter activity"/>
    <property type="evidence" value="ECO:0007669"/>
    <property type="project" value="TreeGrafter"/>
</dbReference>
<feature type="transmembrane region" description="Helical" evidence="6">
    <location>
        <begin position="100"/>
        <end position="119"/>
    </location>
</feature>
<feature type="transmembrane region" description="Helical" evidence="6">
    <location>
        <begin position="382"/>
        <end position="400"/>
    </location>
</feature>
<sequence>MAVTSNPSPHDIESDAIRSGSQEKEAANRFAAKGEDSDDSSQLKQDGVKQVEAVTQVWSKKTMWTVFVLLYMVNFVDTLLQSVHSGLIAYVTSSFRQHGLLAVTGIFASVIGGVGKLAIAKIIDIRGRCEGFLVMILLIVVGMIMKALCQNVETYAAGHTFYWVGHTGLGYIIDVVLSDMTTLRNRMIMWGLYMSPRIAATFGGPRIAELFYENSTYRWAFGSFCILLVAFSIPVAAIFIYHEREAKKLSILPEKSPRTAWEATKFYFVEFDAVGMFFTIAGFSLILIPLNIATRAPNGWETGYIIAMIILGFVCLIAFAVWEKWFAKVPYFPFAYLRNKTILGACLLDGFLFMSVFCWDTYYFSYLQVVHDLSISVAGYTLNAYALTSTILAPFIGIGLRYYGRYYWVAVSGIPFCVLGTALLYHFRQPGEHLGYLVMCQVFHGISGGIWAMTGPLALMASVGHQDIAVVLALHGMFASIGRAIGLGISGAIWTNDLPKELNQALPGYVKNQSAAIYGDIKKQLAYPIGHPIRDAVIVAYGVVQRQMVIAGCAILPLIIICVLVWRNLPIDRKQTKGNVF</sequence>
<evidence type="ECO:0000256" key="2">
    <source>
        <dbReference type="ARBA" id="ARBA00022692"/>
    </source>
</evidence>
<reference evidence="7 8" key="1">
    <citation type="journal article" date="2015" name="BMC Genomics">
        <title>The genome of the truffle-parasite Tolypocladium ophioglossoides and the evolution of antifungal peptaibiotics.</title>
        <authorList>
            <person name="Quandt C.A."/>
            <person name="Bushley K.E."/>
            <person name="Spatafora J.W."/>
        </authorList>
    </citation>
    <scope>NUCLEOTIDE SEQUENCE [LARGE SCALE GENOMIC DNA]</scope>
    <source>
        <strain evidence="7 8">CBS 100239</strain>
    </source>
</reference>
<feature type="compositionally biased region" description="Basic and acidic residues" evidence="5">
    <location>
        <begin position="10"/>
        <end position="35"/>
    </location>
</feature>
<feature type="transmembrane region" description="Helical" evidence="6">
    <location>
        <begin position="131"/>
        <end position="148"/>
    </location>
</feature>